<dbReference type="EMBL" id="MN715134">
    <property type="protein sequence ID" value="QGV56987.1"/>
    <property type="molecule type" value="Genomic_DNA"/>
</dbReference>
<evidence type="ECO:0000313" key="2">
    <source>
        <dbReference type="EMBL" id="AXZ95944.1"/>
    </source>
</evidence>
<dbReference type="EMBL" id="MN194591">
    <property type="protein sequence ID" value="QED21562.1"/>
    <property type="molecule type" value="Genomic_DNA"/>
</dbReference>
<organismHost>
    <name type="scientific">Sus scrofa</name>
    <name type="common">Pig</name>
    <dbReference type="NCBI Taxonomy" id="9823"/>
</organismHost>
<evidence type="ECO:0000313" key="5">
    <source>
        <dbReference type="EMBL" id="QOY24291.1"/>
    </source>
</evidence>
<organismHost>
    <name type="scientific">Ornithodoros moubata</name>
    <name type="common">Soft tick</name>
    <name type="synonym">Argasid tick</name>
    <dbReference type="NCBI Taxonomy" id="6938"/>
</organismHost>
<organism evidence="2">
    <name type="scientific">African swine fever virus</name>
    <name type="common">ASFV</name>
    <dbReference type="NCBI Taxonomy" id="10497"/>
    <lineage>
        <taxon>Viruses</taxon>
        <taxon>Varidnaviria</taxon>
        <taxon>Bamfordvirae</taxon>
        <taxon>Nucleocytoviricota</taxon>
        <taxon>Pokkesviricetes</taxon>
        <taxon>Asfuvirales</taxon>
        <taxon>Asfarviridae</taxon>
        <taxon>Asfivirus</taxon>
        <taxon>Asfivirus haemorrhagiae</taxon>
    </lineage>
</organism>
<accession>A0A385KMC3</accession>
<organismHost>
    <name type="scientific">Potamochoerus larvatus</name>
    <name type="common">Bushpig</name>
    <dbReference type="NCBI Taxonomy" id="273792"/>
</organismHost>
<organismHost>
    <name type="scientific">Ornithodoros</name>
    <name type="common">relapsing fever ticks</name>
    <dbReference type="NCBI Taxonomy" id="6937"/>
</organismHost>
<dbReference type="Proteomes" id="UP000268358">
    <property type="component" value="Segment"/>
</dbReference>
<dbReference type="Proteomes" id="UP000268777">
    <property type="component" value="Segment"/>
</dbReference>
<evidence type="ECO:0000313" key="1">
    <source>
        <dbReference type="EMBL" id="AXZ95791.1"/>
    </source>
</evidence>
<evidence type="ECO:0000313" key="3">
    <source>
        <dbReference type="EMBL" id="QED21562.1"/>
    </source>
</evidence>
<reference evidence="4 8" key="3">
    <citation type="journal article" date="2019" name="Viruses">
        <title>A Simple Method for Sample Preparation to Facilitate Efficient Whole-Genome Sequencing of African Swine Fever Virus.</title>
        <authorList>
            <person name="Olasz F."/>
            <person name="Meszaros I."/>
            <person name="Marton S."/>
            <person name="Kajan G.L."/>
            <person name="Tamas V."/>
            <person name="Locsmandi G."/>
            <person name="Magyar T."/>
            <person name="Balint A."/>
            <person name="Banyai K."/>
            <person name="Zadori Z."/>
        </authorList>
    </citation>
    <scope>NUCLEOTIDE SEQUENCE [LARGE SCALE GENOMIC DNA]</scope>
    <source>
        <strain evidence="4 8">ASFV_HU_2018</strain>
    </source>
</reference>
<organismHost>
    <name type="scientific">Phacochoerus aethiopicus</name>
    <name type="common">Warthog</name>
    <dbReference type="NCBI Taxonomy" id="85517"/>
</organismHost>
<dbReference type="Proteomes" id="UP000428265">
    <property type="component" value="Segment"/>
</dbReference>
<proteinExistence type="predicted"/>
<reference evidence="2" key="1">
    <citation type="submission" date="2018-02" db="EMBL/GenBank/DDBJ databases">
        <title>Whole genome sequencing of African swine fever virus strains isolated from infected wild boars and pigs.</title>
        <authorList>
            <person name="Wozniakowski G."/>
            <person name="Mazur N."/>
            <person name="Pejsak Z."/>
        </authorList>
    </citation>
    <scope>NUCLEOTIDE SEQUENCE [LARGE SCALE GENOMIC DNA]</scope>
    <source>
        <strain evidence="1">Pol16_20186_o7</strain>
        <strain evidence="2">Pol16_20538_o9</strain>
    </source>
</reference>
<protein>
    <submittedName>
        <fullName evidence="2 3">ACD_00320</fullName>
    </submittedName>
    <submittedName>
        <fullName evidence="4 5">ASFV G ACD 00320</fullName>
    </submittedName>
</protein>
<reference evidence="3" key="2">
    <citation type="journal article" date="2019" name="Microbiol. Resour. Announc.">
        <title>Complete Genome Sequence of a Virulent African Swine Fever Virus from a Domestic Pig in Ukraine.</title>
        <authorList>
            <person name="Kovalenko G."/>
            <person name="Ducluzeau A.L."/>
            <person name="Ishchenko L."/>
            <person name="Sushko M."/>
            <person name="Sapachova M."/>
            <person name="Rudova N."/>
            <person name="Solodiankin O."/>
            <person name="Gerilovych A."/>
            <person name="Dagdag R."/>
            <person name="Redlinger M."/>
            <person name="Bezymennyi M."/>
            <person name="Frant M."/>
            <person name="Lange C.E."/>
            <person name="Dubchak I."/>
            <person name="Mezhenskyi A.A."/>
            <person name="Nychyk S."/>
            <person name="Bortz E."/>
            <person name="Drown D.M."/>
        </authorList>
    </citation>
    <scope>NUCLEOTIDE SEQUENCE</scope>
    <source>
        <strain evidence="3">ASFV/Kyiv/2016/131</strain>
    </source>
</reference>
<evidence type="ECO:0000313" key="8">
    <source>
        <dbReference type="Proteomes" id="UP000428265"/>
    </source>
</evidence>
<dbReference type="EMBL" id="MG939584">
    <property type="protein sequence ID" value="AXZ95944.1"/>
    <property type="molecule type" value="Genomic_DNA"/>
</dbReference>
<evidence type="ECO:0000313" key="4">
    <source>
        <dbReference type="EMBL" id="QGV56987.1"/>
    </source>
</evidence>
<evidence type="ECO:0000313" key="6">
    <source>
        <dbReference type="EMBL" id="QOY24320.1"/>
    </source>
</evidence>
<dbReference type="EMBL" id="MT166693">
    <property type="protein sequence ID" value="QOY24291.1"/>
    <property type="molecule type" value="Genomic_DNA"/>
</dbReference>
<name>A0A385KMC3_ASF</name>
<sequence length="42" mass="4740">MMFNISSILIQGSVMILILLLWIINENFTDAGGNNFNHTVLM</sequence>
<gene>
    <name evidence="2" type="primary">ACD_00320</name>
    <name evidence="4" type="synonym">ASFV G ACD 00320</name>
    <name evidence="3" type="synonym">ASFV_G_ACD_2</name>
    <name evidence="3" type="ORF">ASFV_Kyiv_2016_131_00026</name>
</gene>
<reference evidence="7" key="4">
    <citation type="submission" date="2019-07" db="EMBL/GenBank/DDBJ databases">
        <title>Complete genome sequence of virulent African swine fever virus isolated from a domestic pig in Ukraine.</title>
        <authorList>
            <person name="Kovalenko G."/>
            <person name="Ducluzeau A.-L."/>
            <person name="Ishchenko L."/>
            <person name="Sushko M."/>
            <person name="Sapachova M."/>
            <person name="Rudova N."/>
            <person name="Solodiankin O."/>
            <person name="Gerilovych A."/>
            <person name="Dagdag R."/>
            <person name="Redlinger M."/>
            <person name="Bezymennyi M."/>
            <person name="Frant M."/>
            <person name="Lange C.E."/>
            <person name="Dubchak I."/>
            <person name="Mezhenskyii A."/>
            <person name="Nychyk S."/>
            <person name="Bortz E."/>
            <person name="Drown D.M."/>
        </authorList>
    </citation>
    <scope>NUCLEOTIDE SEQUENCE [LARGE SCALE GENOMIC DNA]</scope>
</reference>
<dbReference type="EMBL" id="MG939583">
    <property type="protein sequence ID" value="AXZ95791.1"/>
    <property type="molecule type" value="Genomic_DNA"/>
</dbReference>
<reference evidence="5" key="5">
    <citation type="submission" date="2020-03" db="EMBL/GenBank/DDBJ databases">
        <title>The first complete genome sequences of African swine fever viruses isolated Vietnam.</title>
        <authorList>
            <person name="Moon S.-H."/>
            <person name="Tran H.T.T."/>
            <person name="Truong A.D."/>
            <person name="Dang H.V."/>
            <person name="Tark D.-S."/>
            <person name="Oh Y."/>
            <person name="Cho H.-S."/>
        </authorList>
    </citation>
    <scope>NUCLEOTIDE SEQUENCE</scope>
    <source>
        <strain evidence="5">ASFV_Hanoi_2019</strain>
        <strain evidence="6">ASFV_NgheAn_2019</strain>
    </source>
</reference>
<dbReference type="Proteomes" id="UP000595502">
    <property type="component" value="Segment"/>
</dbReference>
<evidence type="ECO:0000313" key="7">
    <source>
        <dbReference type="Proteomes" id="UP000321214"/>
    </source>
</evidence>
<dbReference type="EMBL" id="MT180393">
    <property type="protein sequence ID" value="QOY24320.1"/>
    <property type="molecule type" value="Genomic_DNA"/>
</dbReference>
<dbReference type="Proteomes" id="UP000321214">
    <property type="component" value="Segment"/>
</dbReference>
<organismHost>
    <name type="scientific">Phacochoerus africanus</name>
    <name type="common">Warthog</name>
    <dbReference type="NCBI Taxonomy" id="41426"/>
</organismHost>